<dbReference type="InterPro" id="IPR007627">
    <property type="entry name" value="RNA_pol_sigma70_r2"/>
</dbReference>
<keyword evidence="3" id="KW-0731">Sigma factor</keyword>
<comment type="caution">
    <text evidence="7">The sequence shown here is derived from an EMBL/GenBank/DDBJ whole genome shotgun (WGS) entry which is preliminary data.</text>
</comment>
<proteinExistence type="inferred from homology"/>
<keyword evidence="8" id="KW-1185">Reference proteome</keyword>
<dbReference type="InterPro" id="IPR013249">
    <property type="entry name" value="RNA_pol_sigma70_r4_t2"/>
</dbReference>
<dbReference type="SUPFAM" id="SSF88946">
    <property type="entry name" value="Sigma2 domain of RNA polymerase sigma factors"/>
    <property type="match status" value="1"/>
</dbReference>
<dbReference type="GO" id="GO:0006352">
    <property type="term" value="P:DNA-templated transcription initiation"/>
    <property type="evidence" value="ECO:0007669"/>
    <property type="project" value="InterPro"/>
</dbReference>
<dbReference type="Proteomes" id="UP000524404">
    <property type="component" value="Unassembled WGS sequence"/>
</dbReference>
<keyword evidence="2" id="KW-0805">Transcription regulation</keyword>
<dbReference type="Gene3D" id="1.10.10.10">
    <property type="entry name" value="Winged helix-like DNA-binding domain superfamily/Winged helix DNA-binding domain"/>
    <property type="match status" value="1"/>
</dbReference>
<dbReference type="InterPro" id="IPR014284">
    <property type="entry name" value="RNA_pol_sigma-70_dom"/>
</dbReference>
<dbReference type="InterPro" id="IPR013325">
    <property type="entry name" value="RNA_pol_sigma_r2"/>
</dbReference>
<evidence type="ECO:0000256" key="4">
    <source>
        <dbReference type="ARBA" id="ARBA00023163"/>
    </source>
</evidence>
<dbReference type="InterPro" id="IPR036388">
    <property type="entry name" value="WH-like_DNA-bd_sf"/>
</dbReference>
<dbReference type="InterPro" id="IPR039425">
    <property type="entry name" value="RNA_pol_sigma-70-like"/>
</dbReference>
<accession>A0A841EGB8</accession>
<dbReference type="AlphaFoldDB" id="A0A841EGB8"/>
<keyword evidence="4" id="KW-0804">Transcription</keyword>
<dbReference type="PANTHER" id="PTHR43133">
    <property type="entry name" value="RNA POLYMERASE ECF-TYPE SIGMA FACTO"/>
    <property type="match status" value="1"/>
</dbReference>
<feature type="domain" description="RNA polymerase sigma-70 region 2" evidence="5">
    <location>
        <begin position="29"/>
        <end position="95"/>
    </location>
</feature>
<sequence length="183" mass="21268">MPIITDQNNSLQTILEGCRNGDSKSQELLYKQFYGYAMSVCLRYTKTRDEAVEVINDGFIKVFNNADKVDLSRSFKNWFRRIMVNTALDFYRQNHKHYEQDDIEYAAHISDRNDDASANLSYEELLSLVQRLSPTYRTVFSLYAIDGYSHDEIAKMLGFSVSASKSNLARARVNLREMLSKRF</sequence>
<protein>
    <submittedName>
        <fullName evidence="7">RNA polymerase sigma-70 factor (ECF subfamily)</fullName>
    </submittedName>
</protein>
<comment type="similarity">
    <text evidence="1">Belongs to the sigma-70 factor family. ECF subfamily.</text>
</comment>
<evidence type="ECO:0000313" key="8">
    <source>
        <dbReference type="Proteomes" id="UP000524404"/>
    </source>
</evidence>
<reference evidence="7 8" key="1">
    <citation type="submission" date="2020-08" db="EMBL/GenBank/DDBJ databases">
        <title>Functional genomics of gut bacteria from endangered species of beetles.</title>
        <authorList>
            <person name="Carlos-Shanley C."/>
        </authorList>
    </citation>
    <scope>NUCLEOTIDE SEQUENCE [LARGE SCALE GENOMIC DNA]</scope>
    <source>
        <strain evidence="7 8">S00070</strain>
    </source>
</reference>
<feature type="domain" description="RNA polymerase sigma factor 70 region 4 type 2" evidence="6">
    <location>
        <begin position="123"/>
        <end position="174"/>
    </location>
</feature>
<name>A0A841EGB8_9BACT</name>
<dbReference type="GO" id="GO:0003677">
    <property type="term" value="F:DNA binding"/>
    <property type="evidence" value="ECO:0007669"/>
    <property type="project" value="InterPro"/>
</dbReference>
<dbReference type="EMBL" id="JACHKT010000004">
    <property type="protein sequence ID" value="MBB6002175.1"/>
    <property type="molecule type" value="Genomic_DNA"/>
</dbReference>
<dbReference type="PANTHER" id="PTHR43133:SF46">
    <property type="entry name" value="RNA POLYMERASE SIGMA-70 FACTOR ECF SUBFAMILY"/>
    <property type="match status" value="1"/>
</dbReference>
<dbReference type="NCBIfam" id="TIGR02937">
    <property type="entry name" value="sigma70-ECF"/>
    <property type="match status" value="1"/>
</dbReference>
<evidence type="ECO:0000256" key="3">
    <source>
        <dbReference type="ARBA" id="ARBA00023082"/>
    </source>
</evidence>
<dbReference type="Gene3D" id="1.10.1740.10">
    <property type="match status" value="1"/>
</dbReference>
<dbReference type="Pfam" id="PF04542">
    <property type="entry name" value="Sigma70_r2"/>
    <property type="match status" value="1"/>
</dbReference>
<dbReference type="RefSeq" id="WP_184130695.1">
    <property type="nucleotide sequence ID" value="NZ_JACHKT010000004.1"/>
</dbReference>
<evidence type="ECO:0000256" key="2">
    <source>
        <dbReference type="ARBA" id="ARBA00023015"/>
    </source>
</evidence>
<dbReference type="Pfam" id="PF08281">
    <property type="entry name" value="Sigma70_r4_2"/>
    <property type="match status" value="1"/>
</dbReference>
<dbReference type="SUPFAM" id="SSF88659">
    <property type="entry name" value="Sigma3 and sigma4 domains of RNA polymerase sigma factors"/>
    <property type="match status" value="1"/>
</dbReference>
<evidence type="ECO:0000256" key="1">
    <source>
        <dbReference type="ARBA" id="ARBA00010641"/>
    </source>
</evidence>
<dbReference type="CDD" id="cd06171">
    <property type="entry name" value="Sigma70_r4"/>
    <property type="match status" value="1"/>
</dbReference>
<gene>
    <name evidence="7" type="ORF">HNP25_000825</name>
</gene>
<dbReference type="GO" id="GO:0016987">
    <property type="term" value="F:sigma factor activity"/>
    <property type="evidence" value="ECO:0007669"/>
    <property type="project" value="UniProtKB-KW"/>
</dbReference>
<evidence type="ECO:0000313" key="7">
    <source>
        <dbReference type="EMBL" id="MBB6002175.1"/>
    </source>
</evidence>
<evidence type="ECO:0000259" key="6">
    <source>
        <dbReference type="Pfam" id="PF08281"/>
    </source>
</evidence>
<organism evidence="7 8">
    <name type="scientific">Arcicella rosea</name>
    <dbReference type="NCBI Taxonomy" id="502909"/>
    <lineage>
        <taxon>Bacteria</taxon>
        <taxon>Pseudomonadati</taxon>
        <taxon>Bacteroidota</taxon>
        <taxon>Cytophagia</taxon>
        <taxon>Cytophagales</taxon>
        <taxon>Flectobacillaceae</taxon>
        <taxon>Arcicella</taxon>
    </lineage>
</organism>
<evidence type="ECO:0000259" key="5">
    <source>
        <dbReference type="Pfam" id="PF04542"/>
    </source>
</evidence>
<dbReference type="InterPro" id="IPR013324">
    <property type="entry name" value="RNA_pol_sigma_r3/r4-like"/>
</dbReference>